<dbReference type="Pfam" id="PF01944">
    <property type="entry name" value="SpoIIM"/>
    <property type="match status" value="1"/>
</dbReference>
<dbReference type="EMBL" id="LHXM01000004">
    <property type="protein sequence ID" value="KXA91945.1"/>
    <property type="molecule type" value="Genomic_DNA"/>
</dbReference>
<feature type="transmembrane region" description="Helical" evidence="1">
    <location>
        <begin position="162"/>
        <end position="184"/>
    </location>
</feature>
<keyword evidence="3" id="KW-1185">Reference proteome</keyword>
<keyword evidence="1" id="KW-1133">Transmembrane helix</keyword>
<dbReference type="Proteomes" id="UP000070195">
    <property type="component" value="Unassembled WGS sequence"/>
</dbReference>
<sequence length="313" mass="33956">MDNKIYSSNQTYGMKLKKFPQRPQISEILGPARKNWRPLKKFEEGKKTKVKILQWLTAVAVISIRLLGINMDEASPLKERLVESLGKNYPRAVGRNLRLIAIVTTIFLLASGIAILSNQIGDNPVNQAVKDFTEPSRKFMEEEAQVERSPLGWTGFYLKNNLVSAIEIIGLGVAFGVFSLYSLLMNGLTAGYVISTSGYSALETSSLLLPHGVFELTGYVLATSCGVRLGIGSIKSLANRETEPLKKAGNSIADLIPASILLIIIAGLIEGSLHVIPVLNSAAIQVGLVGASLTSFVILLFWTGGKLIRTGDR</sequence>
<name>A0A133UCL8_9EURY</name>
<feature type="transmembrane region" description="Helical" evidence="1">
    <location>
        <begin position="282"/>
        <end position="303"/>
    </location>
</feature>
<feature type="transmembrane region" description="Helical" evidence="1">
    <location>
        <begin position="255"/>
        <end position="276"/>
    </location>
</feature>
<feature type="transmembrane region" description="Helical" evidence="1">
    <location>
        <begin position="97"/>
        <end position="116"/>
    </location>
</feature>
<dbReference type="PANTHER" id="PTHR35337">
    <property type="entry name" value="SLR1478 PROTEIN"/>
    <property type="match status" value="1"/>
</dbReference>
<dbReference type="PANTHER" id="PTHR35337:SF1">
    <property type="entry name" value="SLR1478 PROTEIN"/>
    <property type="match status" value="1"/>
</dbReference>
<keyword evidence="1" id="KW-0472">Membrane</keyword>
<evidence type="ECO:0000313" key="2">
    <source>
        <dbReference type="EMBL" id="KXA91945.1"/>
    </source>
</evidence>
<proteinExistence type="predicted"/>
<comment type="caution">
    <text evidence="2">The sequence shown here is derived from an EMBL/GenBank/DDBJ whole genome shotgun (WGS) entry which is preliminary data.</text>
</comment>
<reference evidence="2 3" key="1">
    <citation type="journal article" date="2016" name="Sci. Rep.">
        <title>Metabolic traits of an uncultured archaeal lineage -MSBL1- from brine pools of the Red Sea.</title>
        <authorList>
            <person name="Mwirichia R."/>
            <person name="Alam I."/>
            <person name="Rashid M."/>
            <person name="Vinu M."/>
            <person name="Ba-Alawi W."/>
            <person name="Anthony Kamau A."/>
            <person name="Kamanda Ngugi D."/>
            <person name="Goker M."/>
            <person name="Klenk H.P."/>
            <person name="Bajic V."/>
            <person name="Stingl U."/>
        </authorList>
    </citation>
    <scope>NUCLEOTIDE SEQUENCE [LARGE SCALE GENOMIC DNA]</scope>
    <source>
        <strain evidence="2">SCGC-AAA259D18</strain>
    </source>
</reference>
<gene>
    <name evidence="2" type="ORF">AKJ63_00295</name>
</gene>
<protein>
    <recommendedName>
        <fullName evidence="4">Stage II sporulation protein M</fullName>
    </recommendedName>
</protein>
<keyword evidence="1" id="KW-0812">Transmembrane</keyword>
<evidence type="ECO:0008006" key="4">
    <source>
        <dbReference type="Google" id="ProtNLM"/>
    </source>
</evidence>
<organism evidence="2 3">
    <name type="scientific">candidate division MSBL1 archaeon SCGC-AAA259D18</name>
    <dbReference type="NCBI Taxonomy" id="1698262"/>
    <lineage>
        <taxon>Archaea</taxon>
        <taxon>Methanobacteriati</taxon>
        <taxon>Methanobacteriota</taxon>
        <taxon>candidate division MSBL1</taxon>
    </lineage>
</organism>
<dbReference type="AlphaFoldDB" id="A0A133UCL8"/>
<evidence type="ECO:0000256" key="1">
    <source>
        <dbReference type="SAM" id="Phobius"/>
    </source>
</evidence>
<accession>A0A133UCL8</accession>
<dbReference type="InterPro" id="IPR002798">
    <property type="entry name" value="SpoIIM-like"/>
</dbReference>
<evidence type="ECO:0000313" key="3">
    <source>
        <dbReference type="Proteomes" id="UP000070195"/>
    </source>
</evidence>